<evidence type="ECO:0000313" key="4">
    <source>
        <dbReference type="Proteomes" id="UP000599109"/>
    </source>
</evidence>
<accession>A0A936YYA0</accession>
<dbReference type="InterPro" id="IPR003806">
    <property type="entry name" value="ATP-grasp_PylC-type"/>
</dbReference>
<evidence type="ECO:0000259" key="2">
    <source>
        <dbReference type="PROSITE" id="PS50975"/>
    </source>
</evidence>
<sequence>MVRIFVYEPLSADDPETTAALGRGSPAHQEMLAAGRAMRDAIVHDLARIPGVAATLAVGEQEAGHPWPQVSTASALPGEGAVDFVRRQSPLHDLCWVVAPETDGLLLGLHEAVGEARWIGCSPAAIRLASSKRATCAALAAAGVRTPLAFVAKHDGPWIVKPDDGAGTMETRLHLSRGNAELDLQRRRRAGRTPVMEPFVAGEPLSLALVVGPDLAQALAFNRQHLELDAAGWLHDLGVQAAAIPAADPRAAALHALASRVAAAIPGLRGYVGIDLVWNEREGPVVIEVNPRVTCAYAGLSALLQRNLAADILAAHARDPAPEVAADVAA</sequence>
<dbReference type="SUPFAM" id="SSF56059">
    <property type="entry name" value="Glutathione synthetase ATP-binding domain-like"/>
    <property type="match status" value="1"/>
</dbReference>
<keyword evidence="4" id="KW-1185">Reference proteome</keyword>
<dbReference type="Gene3D" id="3.30.470.20">
    <property type="entry name" value="ATP-grasp fold, B domain"/>
    <property type="match status" value="1"/>
</dbReference>
<dbReference type="AlphaFoldDB" id="A0A936YYA0"/>
<dbReference type="Gene3D" id="2.30.36.100">
    <property type="match status" value="1"/>
</dbReference>
<dbReference type="InterPro" id="IPR040803">
    <property type="entry name" value="MfnD_preATP-grasp"/>
</dbReference>
<dbReference type="PIRSF" id="PIRSF016766">
    <property type="entry name" value="UCP016766_ATPgrasp"/>
    <property type="match status" value="1"/>
</dbReference>
<reference evidence="3 4" key="1">
    <citation type="journal article" date="2017" name="Int. J. Syst. Evol. Microbiol.">
        <title>Ramlibacter monticola sp. nov., isolated from forest soil.</title>
        <authorList>
            <person name="Chaudhary D.K."/>
            <person name="Kim J."/>
        </authorList>
    </citation>
    <scope>NUCLEOTIDE SEQUENCE [LARGE SCALE GENOMIC DNA]</scope>
    <source>
        <strain evidence="3 4">KACC 19175</strain>
    </source>
</reference>
<keyword evidence="1" id="KW-0067">ATP-binding</keyword>
<dbReference type="EMBL" id="JAEQNE010000002">
    <property type="protein sequence ID" value="MBL0391598.1"/>
    <property type="molecule type" value="Genomic_DNA"/>
</dbReference>
<keyword evidence="1" id="KW-0547">Nucleotide-binding</keyword>
<organism evidence="3 4">
    <name type="scientific">Ramlibacter monticola</name>
    <dbReference type="NCBI Taxonomy" id="1926872"/>
    <lineage>
        <taxon>Bacteria</taxon>
        <taxon>Pseudomonadati</taxon>
        <taxon>Pseudomonadota</taxon>
        <taxon>Betaproteobacteria</taxon>
        <taxon>Burkholderiales</taxon>
        <taxon>Comamonadaceae</taxon>
        <taxon>Ramlibacter</taxon>
    </lineage>
</organism>
<comment type="caution">
    <text evidence="3">The sequence shown here is derived from an EMBL/GenBank/DDBJ whole genome shotgun (WGS) entry which is preliminary data.</text>
</comment>
<feature type="domain" description="ATP-grasp" evidence="2">
    <location>
        <begin position="125"/>
        <end position="321"/>
    </location>
</feature>
<dbReference type="Pfam" id="PF18301">
    <property type="entry name" value="preATP-grasp_3"/>
    <property type="match status" value="1"/>
</dbReference>
<dbReference type="Pfam" id="PF02655">
    <property type="entry name" value="ATP-grasp_3"/>
    <property type="match status" value="1"/>
</dbReference>
<dbReference type="PROSITE" id="PS50975">
    <property type="entry name" value="ATP_GRASP"/>
    <property type="match status" value="1"/>
</dbReference>
<dbReference type="Gene3D" id="3.40.50.11770">
    <property type="match status" value="1"/>
</dbReference>
<proteinExistence type="predicted"/>
<protein>
    <submittedName>
        <fullName evidence="3">ATP-grasp domain-containing protein</fullName>
    </submittedName>
</protein>
<evidence type="ECO:0000313" key="3">
    <source>
        <dbReference type="EMBL" id="MBL0391598.1"/>
    </source>
</evidence>
<dbReference type="GO" id="GO:0046872">
    <property type="term" value="F:metal ion binding"/>
    <property type="evidence" value="ECO:0007669"/>
    <property type="project" value="InterPro"/>
</dbReference>
<dbReference type="InterPro" id="IPR011761">
    <property type="entry name" value="ATP-grasp"/>
</dbReference>
<dbReference type="InterPro" id="IPR024710">
    <property type="entry name" value="MfnD"/>
</dbReference>
<gene>
    <name evidence="3" type="ORF">JJ685_10670</name>
</gene>
<evidence type="ECO:0000256" key="1">
    <source>
        <dbReference type="PROSITE-ProRule" id="PRU00409"/>
    </source>
</evidence>
<dbReference type="Proteomes" id="UP000599109">
    <property type="component" value="Unassembled WGS sequence"/>
</dbReference>
<name>A0A936YYA0_9BURK</name>
<dbReference type="GO" id="GO:0005524">
    <property type="term" value="F:ATP binding"/>
    <property type="evidence" value="ECO:0007669"/>
    <property type="project" value="UniProtKB-UniRule"/>
</dbReference>